<feature type="chain" id="PRO_5022065155" description="Deoxynucleoside kinase domain-containing protein" evidence="1">
    <location>
        <begin position="20"/>
        <end position="289"/>
    </location>
</feature>
<dbReference type="GO" id="GO:0005739">
    <property type="term" value="C:mitochondrion"/>
    <property type="evidence" value="ECO:0007669"/>
    <property type="project" value="TreeGrafter"/>
</dbReference>
<comment type="caution">
    <text evidence="3">The sequence shown here is derived from an EMBL/GenBank/DDBJ whole genome shotgun (WGS) entry which is preliminary data.</text>
</comment>
<dbReference type="STRING" id="6832.A0A553PLM4"/>
<dbReference type="OMA" id="MFHEMEA"/>
<dbReference type="AlphaFoldDB" id="A0A553PLM4"/>
<reference evidence="3 4" key="1">
    <citation type="journal article" date="2018" name="Nat. Ecol. Evol.">
        <title>Genomic signatures of mitonuclear coevolution across populations of Tigriopus californicus.</title>
        <authorList>
            <person name="Barreto F.S."/>
            <person name="Watson E.T."/>
            <person name="Lima T.G."/>
            <person name="Willett C.S."/>
            <person name="Edmands S."/>
            <person name="Li W."/>
            <person name="Burton R.S."/>
        </authorList>
    </citation>
    <scope>NUCLEOTIDE SEQUENCE [LARGE SCALE GENOMIC DNA]</scope>
    <source>
        <strain evidence="3 4">San Diego</strain>
    </source>
</reference>
<evidence type="ECO:0000256" key="1">
    <source>
        <dbReference type="SAM" id="SignalP"/>
    </source>
</evidence>
<dbReference type="Proteomes" id="UP000318571">
    <property type="component" value="Chromosome 11"/>
</dbReference>
<dbReference type="EMBL" id="VCGU01000003">
    <property type="protein sequence ID" value="TRY78572.1"/>
    <property type="molecule type" value="Genomic_DNA"/>
</dbReference>
<keyword evidence="4" id="KW-1185">Reference proteome</keyword>
<dbReference type="Pfam" id="PF01712">
    <property type="entry name" value="dNK"/>
    <property type="match status" value="1"/>
</dbReference>
<gene>
    <name evidence="3" type="ORF">TCAL_06736</name>
</gene>
<dbReference type="Gene3D" id="3.40.50.300">
    <property type="entry name" value="P-loop containing nucleotide triphosphate hydrolases"/>
    <property type="match status" value="1"/>
</dbReference>
<dbReference type="InterPro" id="IPR027417">
    <property type="entry name" value="P-loop_NTPase"/>
</dbReference>
<accession>A0A553PLM4</accession>
<dbReference type="PANTHER" id="PTHR10513">
    <property type="entry name" value="DEOXYNUCLEOSIDE KINASE"/>
    <property type="match status" value="1"/>
</dbReference>
<evidence type="ECO:0000313" key="3">
    <source>
        <dbReference type="EMBL" id="TRY78572.1"/>
    </source>
</evidence>
<dbReference type="InterPro" id="IPR031314">
    <property type="entry name" value="DNK_dom"/>
</dbReference>
<dbReference type="GO" id="GO:0019136">
    <property type="term" value="F:deoxynucleoside kinase activity"/>
    <property type="evidence" value="ECO:0007669"/>
    <property type="project" value="TreeGrafter"/>
</dbReference>
<dbReference type="PANTHER" id="PTHR10513:SF24">
    <property type="entry name" value="THYMIDINE KINASE 2, MITOCHONDRIAL"/>
    <property type="match status" value="1"/>
</dbReference>
<evidence type="ECO:0000259" key="2">
    <source>
        <dbReference type="Pfam" id="PF01712"/>
    </source>
</evidence>
<organism evidence="3 4">
    <name type="scientific">Tigriopus californicus</name>
    <name type="common">Marine copepod</name>
    <dbReference type="NCBI Taxonomy" id="6832"/>
    <lineage>
        <taxon>Eukaryota</taxon>
        <taxon>Metazoa</taxon>
        <taxon>Ecdysozoa</taxon>
        <taxon>Arthropoda</taxon>
        <taxon>Crustacea</taxon>
        <taxon>Multicrustacea</taxon>
        <taxon>Hexanauplia</taxon>
        <taxon>Copepoda</taxon>
        <taxon>Harpacticoida</taxon>
        <taxon>Harpacticidae</taxon>
        <taxon>Tigriopus</taxon>
    </lineage>
</organism>
<proteinExistence type="predicted"/>
<dbReference type="OrthoDB" id="567086at2759"/>
<feature type="signal peptide" evidence="1">
    <location>
        <begin position="1"/>
        <end position="19"/>
    </location>
</feature>
<evidence type="ECO:0000313" key="4">
    <source>
        <dbReference type="Proteomes" id="UP000318571"/>
    </source>
</evidence>
<feature type="domain" description="Deoxynucleoside kinase" evidence="2">
    <location>
        <begin position="63"/>
        <end position="272"/>
    </location>
</feature>
<name>A0A553PLM4_TIGCA</name>
<dbReference type="SUPFAM" id="SSF52540">
    <property type="entry name" value="P-loop containing nucleoside triphosphate hydrolases"/>
    <property type="match status" value="1"/>
</dbReference>
<protein>
    <recommendedName>
        <fullName evidence="2">Deoxynucleoside kinase domain-containing protein</fullName>
    </recommendedName>
</protein>
<dbReference type="CDD" id="cd01673">
    <property type="entry name" value="dNK"/>
    <property type="match status" value="1"/>
</dbReference>
<sequence>MNTKEFLLTLTCLVCGVISVAIDVNKISKFEDVVSYSELENMWNGIRFPSAREFRRRRKPFTINVEGIVGTGKSTFLKSFEVYPLMDVLTEPVDRWTNLNGTDLLQLIYNDPKRWGMAQESYVQLTMLQEHLRNFGVIKVMERSLQSARFVFIENLYRSGNLQPVEYNILSQWYSMFHEMEAIDVSTDLTVYLQSNPDVVLERIKRRGRKEESQITREFLWNIHRLHEDWLVHKNTTFPLPSEQIIVVNTSKPFASMKRLYKTLVKKIWDLVPNELKADPKYRCSHNFQ</sequence>
<keyword evidence="1" id="KW-0732">Signal</keyword>
<dbReference type="InterPro" id="IPR050566">
    <property type="entry name" value="Deoxyribonucleoside_kinase"/>
</dbReference>